<dbReference type="RefSeq" id="XP_068369867.1">
    <property type="nucleotide sequence ID" value="XM_068496974.1"/>
</dbReference>
<dbReference type="GeneID" id="94831678"/>
<dbReference type="InterPro" id="IPR024738">
    <property type="entry name" value="Hfi1/Tada1"/>
</dbReference>
<gene>
    <name evidence="5" type="ORF">TRFO_12991</name>
</gene>
<keyword evidence="6" id="KW-1185">Reference proteome</keyword>
<dbReference type="PANTHER" id="PTHR21277:SF5">
    <property type="entry name" value="TRANSCRIPTIONAL ADAPTER 1"/>
    <property type="match status" value="1"/>
</dbReference>
<keyword evidence="4" id="KW-0539">Nucleus</keyword>
<dbReference type="VEuPathDB" id="TrichDB:TRFO_12991"/>
<comment type="caution">
    <text evidence="5">The sequence shown here is derived from an EMBL/GenBank/DDBJ whole genome shotgun (WGS) entry which is preliminary data.</text>
</comment>
<dbReference type="OrthoDB" id="10264870at2759"/>
<organism evidence="5 6">
    <name type="scientific">Tritrichomonas foetus</name>
    <dbReference type="NCBI Taxonomy" id="1144522"/>
    <lineage>
        <taxon>Eukaryota</taxon>
        <taxon>Metamonada</taxon>
        <taxon>Parabasalia</taxon>
        <taxon>Tritrichomonadida</taxon>
        <taxon>Tritrichomonadidae</taxon>
        <taxon>Tritrichomonas</taxon>
    </lineage>
</organism>
<evidence type="ECO:0000313" key="6">
    <source>
        <dbReference type="Proteomes" id="UP000179807"/>
    </source>
</evidence>
<evidence type="ECO:0000256" key="3">
    <source>
        <dbReference type="ARBA" id="ARBA00023163"/>
    </source>
</evidence>
<keyword evidence="3" id="KW-0804">Transcription</keyword>
<dbReference type="GO" id="GO:0006357">
    <property type="term" value="P:regulation of transcription by RNA polymerase II"/>
    <property type="evidence" value="ECO:0007669"/>
    <property type="project" value="TreeGrafter"/>
</dbReference>
<name>A0A1J4KZQ4_9EUKA</name>
<dbReference type="EMBL" id="MLAK01000078">
    <property type="protein sequence ID" value="OHT16731.1"/>
    <property type="molecule type" value="Genomic_DNA"/>
</dbReference>
<dbReference type="GO" id="GO:0005634">
    <property type="term" value="C:nucleus"/>
    <property type="evidence" value="ECO:0007669"/>
    <property type="project" value="UniProtKB-SubCell"/>
</dbReference>
<evidence type="ECO:0000313" key="5">
    <source>
        <dbReference type="EMBL" id="OHT16731.1"/>
    </source>
</evidence>
<dbReference type="Proteomes" id="UP000179807">
    <property type="component" value="Unassembled WGS sequence"/>
</dbReference>
<dbReference type="AlphaFoldDB" id="A0A1J4KZQ4"/>
<dbReference type="GO" id="GO:0003713">
    <property type="term" value="F:transcription coactivator activity"/>
    <property type="evidence" value="ECO:0007669"/>
    <property type="project" value="TreeGrafter"/>
</dbReference>
<evidence type="ECO:0000256" key="4">
    <source>
        <dbReference type="ARBA" id="ARBA00023242"/>
    </source>
</evidence>
<sequence length="270" mass="30480">MSDLVSSSVQVGAAIEDSPKRTQKSGPVYAQRRDCAAIKAQLMNHVDEESYMKVLTAFLQGQISKQTFDNRMKSILKSTTAKIIHNELMRSIIYNAHFSMVPPPNVEVPVPKIPEHVKVTRPGSDNSKFGLPNSPFIIQKVADLRYLLSTSQIGARVRSQLRERNMNCEDINTFEMIQHELRKHIVILLYESCKLAQTVKERSDQISTENSIHENSEENIAESLNNGTNSEENVKRKQIGVSEVLHILETENRYSSTISHAVLVKYSSTL</sequence>
<protein>
    <submittedName>
        <fullName evidence="5">Uncharacterized protein</fullName>
    </submittedName>
</protein>
<dbReference type="GO" id="GO:0000124">
    <property type="term" value="C:SAGA complex"/>
    <property type="evidence" value="ECO:0007669"/>
    <property type="project" value="UniProtKB-ARBA"/>
</dbReference>
<dbReference type="PANTHER" id="PTHR21277">
    <property type="entry name" value="TRANSCRIPTIONAL ADAPTER 1"/>
    <property type="match status" value="1"/>
</dbReference>
<keyword evidence="2" id="KW-0805">Transcription regulation</keyword>
<accession>A0A1J4KZQ4</accession>
<comment type="subcellular location">
    <subcellularLocation>
        <location evidence="1">Nucleus</location>
    </subcellularLocation>
</comment>
<proteinExistence type="predicted"/>
<dbReference type="Pfam" id="PF12767">
    <property type="entry name" value="SAGA-Tad1"/>
    <property type="match status" value="1"/>
</dbReference>
<evidence type="ECO:0000256" key="1">
    <source>
        <dbReference type="ARBA" id="ARBA00004123"/>
    </source>
</evidence>
<evidence type="ECO:0000256" key="2">
    <source>
        <dbReference type="ARBA" id="ARBA00023015"/>
    </source>
</evidence>
<reference evidence="5" key="1">
    <citation type="submission" date="2016-10" db="EMBL/GenBank/DDBJ databases">
        <authorList>
            <person name="Benchimol M."/>
            <person name="Almeida L.G."/>
            <person name="Vasconcelos A.T."/>
            <person name="Perreira-Neves A."/>
            <person name="Rosa I.A."/>
            <person name="Tasca T."/>
            <person name="Bogo M.R."/>
            <person name="de Souza W."/>
        </authorList>
    </citation>
    <scope>NUCLEOTIDE SEQUENCE [LARGE SCALE GENOMIC DNA]</scope>
    <source>
        <strain evidence="5">K</strain>
    </source>
</reference>